<dbReference type="InterPro" id="IPR005467">
    <property type="entry name" value="His_kinase_dom"/>
</dbReference>
<feature type="domain" description="Histidine kinase" evidence="5">
    <location>
        <begin position="254"/>
        <end position="497"/>
    </location>
</feature>
<dbReference type="GO" id="GO:0000155">
    <property type="term" value="F:phosphorelay sensor kinase activity"/>
    <property type="evidence" value="ECO:0007669"/>
    <property type="project" value="InterPro"/>
</dbReference>
<dbReference type="PROSITE" id="PS50109">
    <property type="entry name" value="HIS_KIN"/>
    <property type="match status" value="1"/>
</dbReference>
<dbReference type="EC" id="2.7.13.3" evidence="2"/>
<evidence type="ECO:0000259" key="5">
    <source>
        <dbReference type="PROSITE" id="PS50109"/>
    </source>
</evidence>
<dbReference type="InterPro" id="IPR003594">
    <property type="entry name" value="HATPase_dom"/>
</dbReference>
<dbReference type="Proteomes" id="UP001333710">
    <property type="component" value="Chromosome"/>
</dbReference>
<evidence type="ECO:0000256" key="3">
    <source>
        <dbReference type="ARBA" id="ARBA00022553"/>
    </source>
</evidence>
<evidence type="ECO:0000256" key="1">
    <source>
        <dbReference type="ARBA" id="ARBA00000085"/>
    </source>
</evidence>
<organism evidence="6 7">
    <name type="scientific">Planctobacterium marinum</name>
    <dbReference type="NCBI Taxonomy" id="1631968"/>
    <lineage>
        <taxon>Bacteria</taxon>
        <taxon>Pseudomonadati</taxon>
        <taxon>Pseudomonadota</taxon>
        <taxon>Gammaproteobacteria</taxon>
        <taxon>Alteromonadales</taxon>
        <taxon>Alteromonadaceae</taxon>
        <taxon>Planctobacterium</taxon>
    </lineage>
</organism>
<keyword evidence="7" id="KW-1185">Reference proteome</keyword>
<dbReference type="SMART" id="SM00387">
    <property type="entry name" value="HATPase_c"/>
    <property type="match status" value="1"/>
</dbReference>
<feature type="coiled-coil region" evidence="4">
    <location>
        <begin position="6"/>
        <end position="40"/>
    </location>
</feature>
<keyword evidence="4" id="KW-0175">Coiled coil</keyword>
<dbReference type="InterPro" id="IPR036890">
    <property type="entry name" value="HATPase_C_sf"/>
</dbReference>
<evidence type="ECO:0000256" key="2">
    <source>
        <dbReference type="ARBA" id="ARBA00012438"/>
    </source>
</evidence>
<dbReference type="EMBL" id="AP027272">
    <property type="protein sequence ID" value="BDX07532.1"/>
    <property type="molecule type" value="Genomic_DNA"/>
</dbReference>
<keyword evidence="3" id="KW-0597">Phosphoprotein</keyword>
<dbReference type="Gene3D" id="3.30.565.10">
    <property type="entry name" value="Histidine kinase-like ATPase, C-terminal domain"/>
    <property type="match status" value="1"/>
</dbReference>
<accession>A0AA48KSU8</accession>
<dbReference type="KEGG" id="pmaw:MACH26_30530"/>
<dbReference type="SUPFAM" id="SSF47384">
    <property type="entry name" value="Homodimeric domain of signal transducing histidine kinase"/>
    <property type="match status" value="1"/>
</dbReference>
<comment type="catalytic activity">
    <reaction evidence="1">
        <text>ATP + protein L-histidine = ADP + protein N-phospho-L-histidine.</text>
        <dbReference type="EC" id="2.7.13.3"/>
    </reaction>
</comment>
<dbReference type="SUPFAM" id="SSF55874">
    <property type="entry name" value="ATPase domain of HSP90 chaperone/DNA topoisomerase II/histidine kinase"/>
    <property type="match status" value="1"/>
</dbReference>
<gene>
    <name evidence="6" type="ORF">MACH26_30530</name>
</gene>
<evidence type="ECO:0000256" key="4">
    <source>
        <dbReference type="SAM" id="Coils"/>
    </source>
</evidence>
<reference evidence="6" key="1">
    <citation type="submission" date="2023-01" db="EMBL/GenBank/DDBJ databases">
        <title>Complete genome sequence of Planctobacterium marinum strain Dej080120_11.</title>
        <authorList>
            <person name="Ueki S."/>
            <person name="Maruyama F."/>
        </authorList>
    </citation>
    <scope>NUCLEOTIDE SEQUENCE</scope>
    <source>
        <strain evidence="6">Dej080120_11</strain>
    </source>
</reference>
<dbReference type="InterPro" id="IPR003661">
    <property type="entry name" value="HisK_dim/P_dom"/>
</dbReference>
<proteinExistence type="predicted"/>
<dbReference type="AlphaFoldDB" id="A0AA48KSU8"/>
<dbReference type="PANTHER" id="PTHR43065:SF50">
    <property type="entry name" value="HISTIDINE KINASE"/>
    <property type="match status" value="1"/>
</dbReference>
<dbReference type="Gene3D" id="1.10.287.130">
    <property type="match status" value="1"/>
</dbReference>
<evidence type="ECO:0000313" key="7">
    <source>
        <dbReference type="Proteomes" id="UP001333710"/>
    </source>
</evidence>
<protein>
    <recommendedName>
        <fullName evidence="2">histidine kinase</fullName>
        <ecNumber evidence="2">2.7.13.3</ecNumber>
    </recommendedName>
</protein>
<dbReference type="PRINTS" id="PR00344">
    <property type="entry name" value="BCTRLSENSOR"/>
</dbReference>
<sequence length="504" mass="56238">MAFALSQELEKRIAVLQRKVERERNARKTAEKQLEDYSRQIYYSNQALQRSLNNSHKRQRELEYLAKASASVASDQDLTELLHSTADLTAKFANAVCATYFVSDRGEVRTSKNAVVWYGENDWREVPELYSVILKALPESDEILDNWYMRDAPVGLAKFDIDGQWLVALNFELIQDKVGWLVFVLDQEMLDEETLYVLDTAKSHIRAGILRRVDERKLEQKNRQLSKAITRLETAQTQLVHSEKMASLGQLSAGVAHEINNPIGFILSNHRVMQDYINDLKSFLTDLKQQASENQQLDSAVLSKLCDEHDIEFLMEDIESLVKDNEDGAEKVADIVNSLKNFSHSGDAEHQNVDIADCISKARKVAGNVLKNDRQLLLQLPEQIPPVNGNASQLQQVLINLLVNAAHATEENGKITVSVRESDNHLNVAVADNGCGMDETTLNRLFTPFFTTKDIGVGTGLGLSVSHGIIEAHGGDILVESEPGKGSVFTLVLPLADVSEEASD</sequence>
<evidence type="ECO:0000313" key="6">
    <source>
        <dbReference type="EMBL" id="BDX07532.1"/>
    </source>
</evidence>
<dbReference type="CDD" id="cd00082">
    <property type="entry name" value="HisKA"/>
    <property type="match status" value="1"/>
</dbReference>
<dbReference type="InterPro" id="IPR036097">
    <property type="entry name" value="HisK_dim/P_sf"/>
</dbReference>
<dbReference type="InterPro" id="IPR004358">
    <property type="entry name" value="Sig_transdc_His_kin-like_C"/>
</dbReference>
<dbReference type="Pfam" id="PF02518">
    <property type="entry name" value="HATPase_c"/>
    <property type="match status" value="1"/>
</dbReference>
<name>A0AA48KSU8_9ALTE</name>
<dbReference type="PANTHER" id="PTHR43065">
    <property type="entry name" value="SENSOR HISTIDINE KINASE"/>
    <property type="match status" value="1"/>
</dbReference>